<dbReference type="SUPFAM" id="SSF88697">
    <property type="entry name" value="PUA domain-like"/>
    <property type="match status" value="1"/>
</dbReference>
<accession>A0ABP8VKZ4</accession>
<organism evidence="2 3">
    <name type="scientific">Bartonella pachyuromydis</name>
    <dbReference type="NCBI Taxonomy" id="931097"/>
    <lineage>
        <taxon>Bacteria</taxon>
        <taxon>Pseudomonadati</taxon>
        <taxon>Pseudomonadota</taxon>
        <taxon>Alphaproteobacteria</taxon>
        <taxon>Hyphomicrobiales</taxon>
        <taxon>Bartonellaceae</taxon>
        <taxon>Bartonella</taxon>
    </lineage>
</organism>
<dbReference type="Pfam" id="PF01878">
    <property type="entry name" value="EVE"/>
    <property type="match status" value="1"/>
</dbReference>
<sequence length="139" mass="15813">MKHWIAVISRAHACLAAEFGFLQVCHGKAGPLRKTSKGDEVFIYCPRSEMGTGKILQTIEFQCMFKDNHIYQVEQTPGFKPFRKDVTFNKQGKPVVLKSIKGLTLFTNPHWGMLARRGFFEITAFDAILIREAMGIFND</sequence>
<comment type="caution">
    <text evidence="2">The sequence shown here is derived from an EMBL/GenBank/DDBJ whole genome shotgun (WGS) entry which is preliminary data.</text>
</comment>
<reference evidence="3" key="1">
    <citation type="journal article" date="2019" name="Int. J. Syst. Evol. Microbiol.">
        <title>The Global Catalogue of Microorganisms (GCM) 10K type strain sequencing project: providing services to taxonomists for standard genome sequencing and annotation.</title>
        <authorList>
            <consortium name="The Broad Institute Genomics Platform"/>
            <consortium name="The Broad Institute Genome Sequencing Center for Infectious Disease"/>
            <person name="Wu L."/>
            <person name="Ma J."/>
        </authorList>
    </citation>
    <scope>NUCLEOTIDE SEQUENCE [LARGE SCALE GENOMIC DNA]</scope>
    <source>
        <strain evidence="3">JCM 17714</strain>
    </source>
</reference>
<gene>
    <name evidence="2" type="ORF">GCM10023262_14900</name>
</gene>
<evidence type="ECO:0000259" key="1">
    <source>
        <dbReference type="Pfam" id="PF01878"/>
    </source>
</evidence>
<feature type="domain" description="EVE" evidence="1">
    <location>
        <begin position="3"/>
        <end position="132"/>
    </location>
</feature>
<dbReference type="RefSeq" id="WP_345119493.1">
    <property type="nucleotide sequence ID" value="NZ_BAABJA010000015.1"/>
</dbReference>
<proteinExistence type="predicted"/>
<evidence type="ECO:0000313" key="2">
    <source>
        <dbReference type="EMBL" id="GAA4666725.1"/>
    </source>
</evidence>
<dbReference type="CDD" id="cd21132">
    <property type="entry name" value="EVE-like"/>
    <property type="match status" value="1"/>
</dbReference>
<dbReference type="InterPro" id="IPR015947">
    <property type="entry name" value="PUA-like_sf"/>
</dbReference>
<dbReference type="Proteomes" id="UP001501699">
    <property type="component" value="Unassembled WGS sequence"/>
</dbReference>
<dbReference type="Gene3D" id="3.10.590.10">
    <property type="entry name" value="ph1033 like domains"/>
    <property type="match status" value="1"/>
</dbReference>
<protein>
    <submittedName>
        <fullName evidence="2">EVE domain-containing protein</fullName>
    </submittedName>
</protein>
<dbReference type="EMBL" id="BAABJA010000015">
    <property type="protein sequence ID" value="GAA4666725.1"/>
    <property type="molecule type" value="Genomic_DNA"/>
</dbReference>
<name>A0ABP8VKZ4_9HYPH</name>
<evidence type="ECO:0000313" key="3">
    <source>
        <dbReference type="Proteomes" id="UP001501699"/>
    </source>
</evidence>
<keyword evidence="3" id="KW-1185">Reference proteome</keyword>
<dbReference type="InterPro" id="IPR002740">
    <property type="entry name" value="EVE_domain"/>
</dbReference>